<dbReference type="Gene3D" id="2.170.130.10">
    <property type="entry name" value="TonB-dependent receptor, plug domain"/>
    <property type="match status" value="1"/>
</dbReference>
<evidence type="ECO:0000256" key="1">
    <source>
        <dbReference type="ARBA" id="ARBA00004571"/>
    </source>
</evidence>
<dbReference type="InterPro" id="IPR008969">
    <property type="entry name" value="CarboxyPept-like_regulatory"/>
</dbReference>
<keyword evidence="7 8" id="KW-0998">Cell outer membrane</keyword>
<evidence type="ECO:0000313" key="14">
    <source>
        <dbReference type="Proteomes" id="UP001595953"/>
    </source>
</evidence>
<dbReference type="InterPro" id="IPR037066">
    <property type="entry name" value="Plug_dom_sf"/>
</dbReference>
<evidence type="ECO:0000256" key="10">
    <source>
        <dbReference type="SAM" id="SignalP"/>
    </source>
</evidence>
<comment type="similarity">
    <text evidence="8 9">Belongs to the TonB-dependent receptor family.</text>
</comment>
<keyword evidence="2 8" id="KW-0813">Transport</keyword>
<evidence type="ECO:0000256" key="3">
    <source>
        <dbReference type="ARBA" id="ARBA00022452"/>
    </source>
</evidence>
<dbReference type="InterPro" id="IPR012910">
    <property type="entry name" value="Plug_dom"/>
</dbReference>
<dbReference type="EMBL" id="JBHSGP010000007">
    <property type="protein sequence ID" value="MFC4721434.1"/>
    <property type="molecule type" value="Genomic_DNA"/>
</dbReference>
<dbReference type="NCBIfam" id="TIGR04056">
    <property type="entry name" value="OMP_RagA_SusC"/>
    <property type="match status" value="1"/>
</dbReference>
<dbReference type="Gene3D" id="2.60.40.1120">
    <property type="entry name" value="Carboxypeptidase-like, regulatory domain"/>
    <property type="match status" value="1"/>
</dbReference>
<dbReference type="PROSITE" id="PS52016">
    <property type="entry name" value="TONB_DEPENDENT_REC_3"/>
    <property type="match status" value="1"/>
</dbReference>
<comment type="subcellular location">
    <subcellularLocation>
        <location evidence="1 8">Cell outer membrane</location>
        <topology evidence="1 8">Multi-pass membrane protein</topology>
    </subcellularLocation>
</comment>
<organism evidence="13 14">
    <name type="scientific">Geojedonia litorea</name>
    <dbReference type="NCBI Taxonomy" id="1268269"/>
    <lineage>
        <taxon>Bacteria</taxon>
        <taxon>Pseudomonadati</taxon>
        <taxon>Bacteroidota</taxon>
        <taxon>Flavobacteriia</taxon>
        <taxon>Flavobacteriales</taxon>
        <taxon>Flavobacteriaceae</taxon>
        <taxon>Geojedonia</taxon>
    </lineage>
</organism>
<gene>
    <name evidence="13" type="ORF">ACFO5O_03810</name>
</gene>
<evidence type="ECO:0000259" key="11">
    <source>
        <dbReference type="Pfam" id="PF00593"/>
    </source>
</evidence>
<feature type="domain" description="TonB-dependent receptor plug" evidence="12">
    <location>
        <begin position="121"/>
        <end position="237"/>
    </location>
</feature>
<evidence type="ECO:0000256" key="4">
    <source>
        <dbReference type="ARBA" id="ARBA00022692"/>
    </source>
</evidence>
<sequence>MKTKFSGILTLLLAFVVQITFAQDKTISGTVADESGLPLPGVNIIVKGTTNGTQTDFDGKYTIQANAGDVLSFTYLGLKSREVTVGASNTINVTMEEDAAVLQEVVVTALGLEKKKDQDLSSSTTVSTEAITRAKESGLIQGLAGKTSGLKITRNSGDPGAGAYIQIRGQNSLSGNSDPLIIIDGVAVSNTSVGGGTAGVTQQSRLNDINSDDIASVTVLKGVAAASVWGAGAANGVIVITTKKGSVGVKKTTVTVKSSVAIDQINIEFDKQSTFGQGYPLWWEGVGSDFSSNGGVWRANTGFSWGDRISARAGGDDAVTIGNRRFEAVSGNIIYPITAKNSREVYNQTNRDQVFGDGITLDNSVGISFGGEASNTYMSFSDWNQDGIINGKSNYRRQTLRINHTAELSDQFTAKFNANYSKIKSDRIQQGSNLQGLYLGYLRTSPDYDNRDYKGTYYNASNVPTLNSHRGYRRYLGDAAPVYNNPGWTINEQDNPNAVERFIFAPEVNWKLAENMTVIARYGIDYYTDHRETFFPVNSAGGAATGSYAQDEIQEKTETANIFIQSQHDVSDNFNFGWILGAALDRNQYARLSGSSNIFTNPNVDDLRIFGNATAANELPTSFKSETRKAGAYAVLNAELFNQFYFEASGRLERSSTFEGNVFYPSASVGWQFSEVIGESDVFSFGKLRVAYGEIGITPNPYATSTLYGPGGIFASWGDGLSAANYGNPFTRSNTLGNPNLKEERVKELEFGADLRFLKNRLTLGLTYYDRITEDAILNIDVPSSTGFNGTLANAAELTNKGFEADLSYKILVGSGFNWSINANFSQNKNEVTDLNGVQSVFLAGFTGTSSRIVEGHAVGTLWGGKFERNASGDLVLDANGFPTIAAEEGVLGDPNPDWIGGLGTVLSYKGFTLSAQLETSQGNDHWTGTEGVLKFFGIHPETANESTASQNLQTYDGRTITSGTTFRGNIGDFGAGPVALDSEWYTSDGGGFGNQSESFVKDASWTRLREISLAYQLPNKLVTDLGFSDISVTVSGRNLALWTKIEGFDPDLNLTGATLGRGLDYFTNPATKTYAFTLNLTF</sequence>
<dbReference type="Pfam" id="PF07715">
    <property type="entry name" value="Plug"/>
    <property type="match status" value="1"/>
</dbReference>
<dbReference type="InterPro" id="IPR023996">
    <property type="entry name" value="TonB-dep_OMP_SusC/RagA"/>
</dbReference>
<dbReference type="Proteomes" id="UP001595953">
    <property type="component" value="Unassembled WGS sequence"/>
</dbReference>
<evidence type="ECO:0000256" key="8">
    <source>
        <dbReference type="PROSITE-ProRule" id="PRU01360"/>
    </source>
</evidence>
<dbReference type="InterPro" id="IPR000531">
    <property type="entry name" value="Beta-barrel_TonB"/>
</dbReference>
<keyword evidence="10" id="KW-0732">Signal</keyword>
<comment type="caution">
    <text evidence="13">The sequence shown here is derived from an EMBL/GenBank/DDBJ whole genome shotgun (WGS) entry which is preliminary data.</text>
</comment>
<dbReference type="RefSeq" id="WP_387961127.1">
    <property type="nucleotide sequence ID" value="NZ_JBHSGP010000007.1"/>
</dbReference>
<feature type="signal peptide" evidence="10">
    <location>
        <begin position="1"/>
        <end position="22"/>
    </location>
</feature>
<dbReference type="Pfam" id="PF00593">
    <property type="entry name" value="TonB_dep_Rec_b-barrel"/>
    <property type="match status" value="1"/>
</dbReference>
<evidence type="ECO:0000313" key="13">
    <source>
        <dbReference type="EMBL" id="MFC4721434.1"/>
    </source>
</evidence>
<keyword evidence="6 8" id="KW-0472">Membrane</keyword>
<evidence type="ECO:0000256" key="7">
    <source>
        <dbReference type="ARBA" id="ARBA00023237"/>
    </source>
</evidence>
<dbReference type="Pfam" id="PF13715">
    <property type="entry name" value="CarbopepD_reg_2"/>
    <property type="match status" value="1"/>
</dbReference>
<dbReference type="InterPro" id="IPR036942">
    <property type="entry name" value="Beta-barrel_TonB_sf"/>
</dbReference>
<keyword evidence="5 9" id="KW-0798">TonB box</keyword>
<dbReference type="SUPFAM" id="SSF49464">
    <property type="entry name" value="Carboxypeptidase regulatory domain-like"/>
    <property type="match status" value="1"/>
</dbReference>
<name>A0ABV9N1V9_9FLAO</name>
<reference evidence="14" key="1">
    <citation type="journal article" date="2019" name="Int. J. Syst. Evol. Microbiol.">
        <title>The Global Catalogue of Microorganisms (GCM) 10K type strain sequencing project: providing services to taxonomists for standard genome sequencing and annotation.</title>
        <authorList>
            <consortium name="The Broad Institute Genomics Platform"/>
            <consortium name="The Broad Institute Genome Sequencing Center for Infectious Disease"/>
            <person name="Wu L."/>
            <person name="Ma J."/>
        </authorList>
    </citation>
    <scope>NUCLEOTIDE SEQUENCE [LARGE SCALE GENOMIC DNA]</scope>
    <source>
        <strain evidence="14">CCUG 63682</strain>
    </source>
</reference>
<accession>A0ABV9N1V9</accession>
<keyword evidence="4 8" id="KW-0812">Transmembrane</keyword>
<evidence type="ECO:0000259" key="12">
    <source>
        <dbReference type="Pfam" id="PF07715"/>
    </source>
</evidence>
<evidence type="ECO:0000256" key="5">
    <source>
        <dbReference type="ARBA" id="ARBA00023077"/>
    </source>
</evidence>
<evidence type="ECO:0000256" key="2">
    <source>
        <dbReference type="ARBA" id="ARBA00022448"/>
    </source>
</evidence>
<feature type="domain" description="TonB-dependent receptor-like beta-barrel" evidence="11">
    <location>
        <begin position="447"/>
        <end position="1040"/>
    </location>
</feature>
<dbReference type="SUPFAM" id="SSF56935">
    <property type="entry name" value="Porins"/>
    <property type="match status" value="1"/>
</dbReference>
<dbReference type="InterPro" id="IPR039426">
    <property type="entry name" value="TonB-dep_rcpt-like"/>
</dbReference>
<dbReference type="Gene3D" id="2.40.170.20">
    <property type="entry name" value="TonB-dependent receptor, beta-barrel domain"/>
    <property type="match status" value="1"/>
</dbReference>
<feature type="chain" id="PRO_5045259584" evidence="10">
    <location>
        <begin position="23"/>
        <end position="1083"/>
    </location>
</feature>
<evidence type="ECO:0000256" key="9">
    <source>
        <dbReference type="RuleBase" id="RU003357"/>
    </source>
</evidence>
<evidence type="ECO:0000256" key="6">
    <source>
        <dbReference type="ARBA" id="ARBA00023136"/>
    </source>
</evidence>
<protein>
    <submittedName>
        <fullName evidence="13">SusC/RagA family TonB-linked outer membrane protein</fullName>
    </submittedName>
</protein>
<keyword evidence="14" id="KW-1185">Reference proteome</keyword>
<keyword evidence="3 8" id="KW-1134">Transmembrane beta strand</keyword>
<proteinExistence type="inferred from homology"/>